<evidence type="ECO:0000313" key="2">
    <source>
        <dbReference type="EnsemblMetazoa" id="CPIJ019209-PA"/>
    </source>
</evidence>
<dbReference type="InterPro" id="IPR052997">
    <property type="entry name" value="RRT15-like"/>
</dbReference>
<dbReference type="HOGENOM" id="CLU_1300759_0_0_1"/>
<dbReference type="InParanoid" id="B0XI89"/>
<dbReference type="AlphaFoldDB" id="B0XI89"/>
<dbReference type="EnsemblMetazoa" id="CPIJ019209-RA">
    <property type="protein sequence ID" value="CPIJ019209-PA"/>
    <property type="gene ID" value="CPIJ019209"/>
</dbReference>
<dbReference type="PANTHER" id="PTHR33047:SF8">
    <property type="entry name" value="REGULATOR OF RDNA TRANSCRIPTION PROTEIN 15"/>
    <property type="match status" value="1"/>
</dbReference>
<protein>
    <submittedName>
        <fullName evidence="1 2">Uncharacterized protein</fullName>
    </submittedName>
</protein>
<keyword evidence="3" id="KW-1185">Reference proteome</keyword>
<proteinExistence type="predicted"/>
<name>B0XI89_CULQU</name>
<dbReference type="EMBL" id="DS233276">
    <property type="protein sequence ID" value="EDS29079.1"/>
    <property type="molecule type" value="Genomic_DNA"/>
</dbReference>
<evidence type="ECO:0000313" key="3">
    <source>
        <dbReference type="Proteomes" id="UP000002320"/>
    </source>
</evidence>
<accession>B0XI89</accession>
<gene>
    <name evidence="2" type="primary">6053234</name>
    <name evidence="1" type="ORF">CpipJ_CPIJ019209</name>
</gene>
<dbReference type="Proteomes" id="UP000002320">
    <property type="component" value="Unassembled WGS sequence"/>
</dbReference>
<dbReference type="eggNOG" id="ENOG502S8UZ">
    <property type="taxonomic scope" value="Eukaryota"/>
</dbReference>
<dbReference type="VEuPathDB" id="VectorBase:CPIJ019209"/>
<dbReference type="STRING" id="7176.B0XI89"/>
<evidence type="ECO:0000313" key="1">
    <source>
        <dbReference type="EMBL" id="EDS29079.1"/>
    </source>
</evidence>
<reference evidence="1" key="1">
    <citation type="submission" date="2007-03" db="EMBL/GenBank/DDBJ databases">
        <title>Annotation of Culex pipiens quinquefasciatus.</title>
        <authorList>
            <consortium name="The Broad Institute Genome Sequencing Platform"/>
            <person name="Atkinson P.W."/>
            <person name="Hemingway J."/>
            <person name="Christensen B.M."/>
            <person name="Higgs S."/>
            <person name="Kodira C."/>
            <person name="Hannick L."/>
            <person name="Megy K."/>
            <person name="O'Leary S."/>
            <person name="Pearson M."/>
            <person name="Haas B.J."/>
            <person name="Mauceli E."/>
            <person name="Wortman J.R."/>
            <person name="Lee N.H."/>
            <person name="Guigo R."/>
            <person name="Stanke M."/>
            <person name="Alvarado L."/>
            <person name="Amedeo P."/>
            <person name="Antoine C.H."/>
            <person name="Arensburger P."/>
            <person name="Bidwell S.L."/>
            <person name="Crawford M."/>
            <person name="Camaro F."/>
            <person name="Devon K."/>
            <person name="Engels R."/>
            <person name="Hammond M."/>
            <person name="Howarth C."/>
            <person name="Koehrsen M."/>
            <person name="Lawson D."/>
            <person name="Montgomery P."/>
            <person name="Nene V."/>
            <person name="Nusbaum C."/>
            <person name="Puiu D."/>
            <person name="Romero-Severson J."/>
            <person name="Severson D.W."/>
            <person name="Shumway M."/>
            <person name="Sisk P."/>
            <person name="Stolte C."/>
            <person name="Zeng Q."/>
            <person name="Eisenstadt E."/>
            <person name="Fraser-Liggett C."/>
            <person name="Strausberg R."/>
            <person name="Galagan J."/>
            <person name="Birren B."/>
            <person name="Collins F.H."/>
        </authorList>
    </citation>
    <scope>NUCLEOTIDE SEQUENCE [LARGE SCALE GENOMIC DNA]</scope>
    <source>
        <strain evidence="1">JHB</strain>
    </source>
</reference>
<sequence length="212" mass="23450">MIGRADIEGSKSHVAMNAWRPQASYPCVIQDLIRIFATTTKICASGGSMSAYARHFNAHHQTLLLAGVSKCGRRLGRRAPLYASAPVLLTKTWPTKHTDILYVDRHGPKGKGRPDVRTVAMTSCKNVMTGPEGTSILSLPIDSPSPWWRWERRASPETVYAGIHHAPGCTPRTGKPQVAAQAFRTERRYCGTSNQMPRGRCRACSHRWLTVS</sequence>
<organism>
    <name type="scientific">Culex quinquefasciatus</name>
    <name type="common">Southern house mosquito</name>
    <name type="synonym">Culex pungens</name>
    <dbReference type="NCBI Taxonomy" id="7176"/>
    <lineage>
        <taxon>Eukaryota</taxon>
        <taxon>Metazoa</taxon>
        <taxon>Ecdysozoa</taxon>
        <taxon>Arthropoda</taxon>
        <taxon>Hexapoda</taxon>
        <taxon>Insecta</taxon>
        <taxon>Pterygota</taxon>
        <taxon>Neoptera</taxon>
        <taxon>Endopterygota</taxon>
        <taxon>Diptera</taxon>
        <taxon>Nematocera</taxon>
        <taxon>Culicoidea</taxon>
        <taxon>Culicidae</taxon>
        <taxon>Culicinae</taxon>
        <taxon>Culicini</taxon>
        <taxon>Culex</taxon>
        <taxon>Culex</taxon>
    </lineage>
</organism>
<dbReference type="KEGG" id="cqu:CpipJ_CPIJ019209"/>
<reference evidence="2" key="2">
    <citation type="submission" date="2021-02" db="UniProtKB">
        <authorList>
            <consortium name="EnsemblMetazoa"/>
        </authorList>
    </citation>
    <scope>IDENTIFICATION</scope>
    <source>
        <strain evidence="2">JHB</strain>
    </source>
</reference>
<dbReference type="PANTHER" id="PTHR33047">
    <property type="entry name" value="PROTEIN TAR1"/>
    <property type="match status" value="1"/>
</dbReference>